<keyword evidence="2" id="KW-0732">Signal</keyword>
<accession>A0A915JRF2</accession>
<evidence type="ECO:0000256" key="2">
    <source>
        <dbReference type="SAM" id="SignalP"/>
    </source>
</evidence>
<feature type="signal peptide" evidence="2">
    <location>
        <begin position="1"/>
        <end position="19"/>
    </location>
</feature>
<evidence type="ECO:0000256" key="1">
    <source>
        <dbReference type="SAM" id="MobiDB-lite"/>
    </source>
</evidence>
<sequence>MDKIFIIAFLAICVAAIWAVDQRPASSEENKNLQQKGGGRHHAGHHRRHSTTSSPFNRAKRDFNQGEDGLTPEGEVPKSYHGRRNAQNRNHTGGRGQWHHNKTGRHDWGRRRWHTTPIPL</sequence>
<protein>
    <submittedName>
        <fullName evidence="4">Uncharacterized protein</fullName>
    </submittedName>
</protein>
<keyword evidence="3" id="KW-1185">Reference proteome</keyword>
<dbReference type="AlphaFoldDB" id="A0A915JRF2"/>
<feature type="region of interest" description="Disordered" evidence="1">
    <location>
        <begin position="24"/>
        <end position="120"/>
    </location>
</feature>
<name>A0A915JRF2_ROMCU</name>
<feature type="chain" id="PRO_5037939511" evidence="2">
    <location>
        <begin position="20"/>
        <end position="120"/>
    </location>
</feature>
<organism evidence="3 4">
    <name type="scientific">Romanomermis culicivorax</name>
    <name type="common">Nematode worm</name>
    <dbReference type="NCBI Taxonomy" id="13658"/>
    <lineage>
        <taxon>Eukaryota</taxon>
        <taxon>Metazoa</taxon>
        <taxon>Ecdysozoa</taxon>
        <taxon>Nematoda</taxon>
        <taxon>Enoplea</taxon>
        <taxon>Dorylaimia</taxon>
        <taxon>Mermithida</taxon>
        <taxon>Mermithoidea</taxon>
        <taxon>Mermithidae</taxon>
        <taxon>Romanomermis</taxon>
    </lineage>
</organism>
<evidence type="ECO:0000313" key="4">
    <source>
        <dbReference type="WBParaSite" id="nRc.2.0.1.t28674-RA"/>
    </source>
</evidence>
<reference evidence="4" key="1">
    <citation type="submission" date="2022-11" db="UniProtKB">
        <authorList>
            <consortium name="WormBaseParasite"/>
        </authorList>
    </citation>
    <scope>IDENTIFICATION</scope>
</reference>
<evidence type="ECO:0000313" key="3">
    <source>
        <dbReference type="Proteomes" id="UP000887565"/>
    </source>
</evidence>
<dbReference type="Proteomes" id="UP000887565">
    <property type="component" value="Unplaced"/>
</dbReference>
<dbReference type="WBParaSite" id="nRc.2.0.1.t28674-RA">
    <property type="protein sequence ID" value="nRc.2.0.1.t28674-RA"/>
    <property type="gene ID" value="nRc.2.0.1.g28674"/>
</dbReference>
<feature type="compositionally biased region" description="Basic residues" evidence="1">
    <location>
        <begin position="97"/>
        <end position="114"/>
    </location>
</feature>
<feature type="compositionally biased region" description="Basic residues" evidence="1">
    <location>
        <begin position="38"/>
        <end position="50"/>
    </location>
</feature>
<proteinExistence type="predicted"/>